<dbReference type="OrthoDB" id="5407469at2759"/>
<keyword evidence="1" id="KW-0175">Coiled coil</keyword>
<evidence type="ECO:0000313" key="3">
    <source>
        <dbReference type="EMBL" id="EMR08079.1"/>
    </source>
</evidence>
<feature type="compositionally biased region" description="Low complexity" evidence="2">
    <location>
        <begin position="97"/>
        <end position="115"/>
    </location>
</feature>
<dbReference type="GeneID" id="19897206"/>
<name>M7PC78_PNEMU</name>
<evidence type="ECO:0000256" key="2">
    <source>
        <dbReference type="SAM" id="MobiDB-lite"/>
    </source>
</evidence>
<feature type="region of interest" description="Disordered" evidence="2">
    <location>
        <begin position="67"/>
        <end position="115"/>
    </location>
</feature>
<evidence type="ECO:0000256" key="1">
    <source>
        <dbReference type="SAM" id="Coils"/>
    </source>
</evidence>
<dbReference type="AlphaFoldDB" id="M7PC78"/>
<proteinExistence type="predicted"/>
<dbReference type="HOGENOM" id="CLU_1054197_0_0_1"/>
<protein>
    <submittedName>
        <fullName evidence="3">Uncharacterized protein</fullName>
    </submittedName>
</protein>
<feature type="coiled-coil region" evidence="1">
    <location>
        <begin position="198"/>
        <end position="225"/>
    </location>
</feature>
<comment type="caution">
    <text evidence="3">The sequence shown here is derived from an EMBL/GenBank/DDBJ whole genome shotgun (WGS) entry which is preliminary data.</text>
</comment>
<dbReference type="Proteomes" id="UP000011958">
    <property type="component" value="Unassembled WGS sequence"/>
</dbReference>
<organism evidence="3 4">
    <name type="scientific">Pneumocystis murina (strain B123)</name>
    <name type="common">Mouse pneumocystis pneumonia agent</name>
    <name type="synonym">Pneumocystis carinii f. sp. muris</name>
    <dbReference type="NCBI Taxonomy" id="1069680"/>
    <lineage>
        <taxon>Eukaryota</taxon>
        <taxon>Fungi</taxon>
        <taxon>Dikarya</taxon>
        <taxon>Ascomycota</taxon>
        <taxon>Taphrinomycotina</taxon>
        <taxon>Pneumocystomycetes</taxon>
        <taxon>Pneumocystaceae</taxon>
        <taxon>Pneumocystis</taxon>
    </lineage>
</organism>
<dbReference type="RefSeq" id="XP_007875611.1">
    <property type="nucleotide sequence ID" value="XM_007877420.2"/>
</dbReference>
<gene>
    <name evidence="3" type="ORF">PNEG_03519</name>
</gene>
<dbReference type="EMBL" id="AFWA02000016">
    <property type="protein sequence ID" value="EMR08079.1"/>
    <property type="molecule type" value="Genomic_DNA"/>
</dbReference>
<keyword evidence="4" id="KW-1185">Reference proteome</keyword>
<reference evidence="4" key="1">
    <citation type="journal article" date="2016" name="Nat. Commun.">
        <title>Genome analysis of three Pneumocystis species reveals adaptation mechanisms to life exclusively in mammalian hosts.</title>
        <authorList>
            <person name="Ma L."/>
            <person name="Chen Z."/>
            <person name="Huang D.W."/>
            <person name="Kutty G."/>
            <person name="Ishihara M."/>
            <person name="Wang H."/>
            <person name="Abouelleil A."/>
            <person name="Bishop L."/>
            <person name="Davey E."/>
            <person name="Deng R."/>
            <person name="Deng X."/>
            <person name="Fan L."/>
            <person name="Fantoni G."/>
            <person name="Fitzgerald M."/>
            <person name="Gogineni E."/>
            <person name="Goldberg J.M."/>
            <person name="Handley G."/>
            <person name="Hu X."/>
            <person name="Huber C."/>
            <person name="Jiao X."/>
            <person name="Jones K."/>
            <person name="Levin J.Z."/>
            <person name="Liu Y."/>
            <person name="Macdonald P."/>
            <person name="Melnikov A."/>
            <person name="Raley C."/>
            <person name="Sassi M."/>
            <person name="Sherman B.T."/>
            <person name="Song X."/>
            <person name="Sykes S."/>
            <person name="Tran B."/>
            <person name="Walsh L."/>
            <person name="Xia Y."/>
            <person name="Yang J."/>
            <person name="Young S."/>
            <person name="Zeng Q."/>
            <person name="Zheng X."/>
            <person name="Stephens R."/>
            <person name="Nusbaum C."/>
            <person name="Birren B.W."/>
            <person name="Azadi P."/>
            <person name="Lempicki R.A."/>
            <person name="Cuomo C.A."/>
            <person name="Kovacs J.A."/>
        </authorList>
    </citation>
    <scope>NUCLEOTIDE SEQUENCE [LARGE SCALE GENOMIC DNA]</scope>
    <source>
        <strain evidence="4">B123</strain>
    </source>
</reference>
<evidence type="ECO:0000313" key="4">
    <source>
        <dbReference type="Proteomes" id="UP000011958"/>
    </source>
</evidence>
<dbReference type="VEuPathDB" id="FungiDB:PNEG_03519"/>
<sequence>MGEKYRDGDFYDTYNISMRSPKYGDVSRYSNYKKEYDEYRDKSKEYERISLKSHNAGCLESFSSSRHDYGVSGSNRSPRFRLRSPSPYSETSRLRNSPDSCHPVSSHSSSSSSFKGFRESNSYGFLNSHKSNGLSYRHSSTTSGNSSAYNQASSGFRNYSGSSLRQYSSGSGYPSSSYRNSSNIFAWEMTTRAFISPIYEQEEDFMRLNEELESLNEKSKTIFKEKRLSMLEWQKLIYKSEREAQNVEFSEKQLEATVNGSLFS</sequence>
<accession>M7PC78</accession>